<feature type="region of interest" description="Disordered" evidence="1">
    <location>
        <begin position="84"/>
        <end position="121"/>
    </location>
</feature>
<dbReference type="Pfam" id="PF13808">
    <property type="entry name" value="DDE_Tnp_1_assoc"/>
    <property type="match status" value="1"/>
</dbReference>
<evidence type="ECO:0000259" key="2">
    <source>
        <dbReference type="Pfam" id="PF13808"/>
    </source>
</evidence>
<dbReference type="Proteomes" id="UP000275401">
    <property type="component" value="Unassembled WGS sequence"/>
</dbReference>
<evidence type="ECO:0000256" key="1">
    <source>
        <dbReference type="SAM" id="MobiDB-lite"/>
    </source>
</evidence>
<dbReference type="AlphaFoldDB" id="A0A3M8VWT3"/>
<protein>
    <submittedName>
        <fullName evidence="3">Transposase family protein</fullName>
    </submittedName>
</protein>
<comment type="caution">
    <text evidence="3">The sequence shown here is derived from an EMBL/GenBank/DDBJ whole genome shotgun (WGS) entry which is preliminary data.</text>
</comment>
<proteinExistence type="predicted"/>
<evidence type="ECO:0000313" key="3">
    <source>
        <dbReference type="EMBL" id="RNG22176.1"/>
    </source>
</evidence>
<dbReference type="EMBL" id="RIBZ01000270">
    <property type="protein sequence ID" value="RNG22176.1"/>
    <property type="molecule type" value="Genomic_DNA"/>
</dbReference>
<sequence length="135" mass="13507">MSVVLIAASAVVTGARSYTAIGHWAAAAPQTTLARLGTRVVGAFAVRIAPSAATIRRVLERVCPGGPADLAGGDPAGATTLAVDGKSARGSRNGHVPSAHLPAAMTSDGQTISQPRGPDKTNEITGFARLLAPST</sequence>
<organism evidence="3 4">
    <name type="scientific">Streptomyces botrytidirepellens</name>
    <dbReference type="NCBI Taxonomy" id="2486417"/>
    <lineage>
        <taxon>Bacteria</taxon>
        <taxon>Bacillati</taxon>
        <taxon>Actinomycetota</taxon>
        <taxon>Actinomycetes</taxon>
        <taxon>Kitasatosporales</taxon>
        <taxon>Streptomycetaceae</taxon>
        <taxon>Streptomyces</taxon>
    </lineage>
</organism>
<feature type="domain" description="H repeat-associated protein N-terminal" evidence="2">
    <location>
        <begin position="2"/>
        <end position="62"/>
    </location>
</feature>
<evidence type="ECO:0000313" key="4">
    <source>
        <dbReference type="Proteomes" id="UP000275401"/>
    </source>
</evidence>
<gene>
    <name evidence="3" type="ORF">EEJ42_21665</name>
</gene>
<keyword evidence="4" id="KW-1185">Reference proteome</keyword>
<reference evidence="3 4" key="1">
    <citation type="submission" date="2018-11" db="EMBL/GenBank/DDBJ databases">
        <title>The Potential of Streptomyces as Biocontrol Agents against the Tomato grey mould, Botrytis cinerea (Gray mold) Frontiers in Microbiology.</title>
        <authorList>
            <person name="Li D."/>
        </authorList>
    </citation>
    <scope>NUCLEOTIDE SEQUENCE [LARGE SCALE GENOMIC DNA]</scope>
    <source>
        <strain evidence="3 4">NEAU-LD23</strain>
    </source>
</reference>
<dbReference type="InterPro" id="IPR032806">
    <property type="entry name" value="YbfD_N"/>
</dbReference>
<accession>A0A3M8VWT3</accession>
<name>A0A3M8VWT3_9ACTN</name>